<keyword evidence="2" id="KW-0472">Membrane</keyword>
<evidence type="ECO:0000313" key="4">
    <source>
        <dbReference type="Proteomes" id="UP001472866"/>
    </source>
</evidence>
<dbReference type="EMBL" id="CP151503">
    <property type="protein sequence ID" value="WZN60558.1"/>
    <property type="molecule type" value="Genomic_DNA"/>
</dbReference>
<accession>A0AAX4P398</accession>
<evidence type="ECO:0000256" key="1">
    <source>
        <dbReference type="SAM" id="MobiDB-lite"/>
    </source>
</evidence>
<evidence type="ECO:0000313" key="3">
    <source>
        <dbReference type="EMBL" id="WZN60558.1"/>
    </source>
</evidence>
<name>A0AAX4P398_9CHLO</name>
<keyword evidence="2" id="KW-1133">Transmembrane helix</keyword>
<feature type="region of interest" description="Disordered" evidence="1">
    <location>
        <begin position="1"/>
        <end position="22"/>
    </location>
</feature>
<feature type="compositionally biased region" description="Basic and acidic residues" evidence="1">
    <location>
        <begin position="8"/>
        <end position="22"/>
    </location>
</feature>
<evidence type="ECO:0000256" key="2">
    <source>
        <dbReference type="SAM" id="Phobius"/>
    </source>
</evidence>
<organism evidence="3 4">
    <name type="scientific">Chloropicon roscoffensis</name>
    <dbReference type="NCBI Taxonomy" id="1461544"/>
    <lineage>
        <taxon>Eukaryota</taxon>
        <taxon>Viridiplantae</taxon>
        <taxon>Chlorophyta</taxon>
        <taxon>Chloropicophyceae</taxon>
        <taxon>Chloropicales</taxon>
        <taxon>Chloropicaceae</taxon>
        <taxon>Chloropicon</taxon>
    </lineage>
</organism>
<keyword evidence="4" id="KW-1185">Reference proteome</keyword>
<dbReference type="Proteomes" id="UP001472866">
    <property type="component" value="Chromosome 03"/>
</dbReference>
<sequence length="421" mass="46996">MDGGLGRDGGRRGGRGRDRNSRPSREVKLVHLLALCTGFFLAYTCVSFALGLSRSQWRAEWSPRLFGSAPPRNTTLFPIFVYGPSNQAIAWRIADETASASGRRLVGGTLVPHYTQRRLARARKWGEVFACPRHDAEWQGEHMIEALLLPKLYESRKARYDSYVGAALKHWGINHTALEVIQYESQDNLVSILQRLRLQSVAVLFEYPELEQIGSVQSYCTLVERPYMQVARDLRKAIILDGVSEGGDDTVLFAVHARAGGDTLNTDRCERDWGNAGKYERCIFWGWPAQLDLGTLSPANFACVVTKHINEERLKRSKALNVATILLTAPFMNKNATEDVRAALNTTTLNVSNWLEDNWSKYSELVMDPLDASLVDQALGVVADYFICSPLSSYSAMTRIMRGGDSICIGDSLRHAKDCST</sequence>
<feature type="transmembrane region" description="Helical" evidence="2">
    <location>
        <begin position="29"/>
        <end position="52"/>
    </location>
</feature>
<protein>
    <submittedName>
        <fullName evidence="3">Uncharacterized protein</fullName>
    </submittedName>
</protein>
<dbReference type="AlphaFoldDB" id="A0AAX4P398"/>
<proteinExistence type="predicted"/>
<gene>
    <name evidence="3" type="ORF">HKI87_03g20920</name>
</gene>
<reference evidence="3 4" key="1">
    <citation type="submission" date="2024-03" db="EMBL/GenBank/DDBJ databases">
        <title>Complete genome sequence of the green alga Chloropicon roscoffensis RCC1871.</title>
        <authorList>
            <person name="Lemieux C."/>
            <person name="Pombert J.-F."/>
            <person name="Otis C."/>
            <person name="Turmel M."/>
        </authorList>
    </citation>
    <scope>NUCLEOTIDE SEQUENCE [LARGE SCALE GENOMIC DNA]</scope>
    <source>
        <strain evidence="3 4">RCC1871</strain>
    </source>
</reference>
<keyword evidence="2" id="KW-0812">Transmembrane</keyword>